<dbReference type="PROSITE" id="PS01358">
    <property type="entry name" value="ZF_RANBP2_1"/>
    <property type="match status" value="1"/>
</dbReference>
<feature type="region of interest" description="Disordered" evidence="4">
    <location>
        <begin position="793"/>
        <end position="816"/>
    </location>
</feature>
<keyword evidence="3" id="KW-0862">Zinc</keyword>
<evidence type="ECO:0000256" key="1">
    <source>
        <dbReference type="ARBA" id="ARBA00022723"/>
    </source>
</evidence>
<protein>
    <recommendedName>
        <fullName evidence="5">RanBP2-type domain-containing protein</fullName>
    </recommendedName>
</protein>
<evidence type="ECO:0000256" key="4">
    <source>
        <dbReference type="SAM" id="MobiDB-lite"/>
    </source>
</evidence>
<feature type="compositionally biased region" description="Basic and acidic residues" evidence="4">
    <location>
        <begin position="797"/>
        <end position="810"/>
    </location>
</feature>
<dbReference type="EMBL" id="KV784372">
    <property type="protein sequence ID" value="OEU10292.1"/>
    <property type="molecule type" value="Genomic_DNA"/>
</dbReference>
<evidence type="ECO:0000259" key="5">
    <source>
        <dbReference type="PROSITE" id="PS01358"/>
    </source>
</evidence>
<dbReference type="KEGG" id="fcy:FRACYDRAFT_247223"/>
<evidence type="ECO:0000256" key="2">
    <source>
        <dbReference type="ARBA" id="ARBA00022771"/>
    </source>
</evidence>
<dbReference type="AlphaFoldDB" id="A0A1E7EWL8"/>
<organism evidence="6 7">
    <name type="scientific">Fragilariopsis cylindrus CCMP1102</name>
    <dbReference type="NCBI Taxonomy" id="635003"/>
    <lineage>
        <taxon>Eukaryota</taxon>
        <taxon>Sar</taxon>
        <taxon>Stramenopiles</taxon>
        <taxon>Ochrophyta</taxon>
        <taxon>Bacillariophyta</taxon>
        <taxon>Bacillariophyceae</taxon>
        <taxon>Bacillariophycidae</taxon>
        <taxon>Bacillariales</taxon>
        <taxon>Bacillariaceae</taxon>
        <taxon>Fragilariopsis</taxon>
    </lineage>
</organism>
<evidence type="ECO:0000313" key="7">
    <source>
        <dbReference type="Proteomes" id="UP000095751"/>
    </source>
</evidence>
<feature type="domain" description="RanBP2-type" evidence="5">
    <location>
        <begin position="448"/>
        <end position="467"/>
    </location>
</feature>
<name>A0A1E7EWL8_9STRA</name>
<dbReference type="InterPro" id="IPR001876">
    <property type="entry name" value="Znf_RanBP2"/>
</dbReference>
<gene>
    <name evidence="6" type="ORF">FRACYDRAFT_247223</name>
</gene>
<dbReference type="InParanoid" id="A0A1E7EWL8"/>
<sequence length="816" mass="95215">MTNDITQWCEFIESDGIHTLEKNIRFLDRPDRKSTMSDNNLIYNWNAHQSYPLNEDELRKFTHKQGHKTPSRTEYYIMMRCKRCKFVTSYILKFQPSRYPTVFSPCKRCFVGYPLLSKWVDLASGGKARIKEDFDTFHKNNYGSSGGNTSFSIECIEFRHDYPISRISNLTGGECISQMELTPEEYVGNCQLCLNNTNSREELLFKISRKGQITSTKFGLWGENLFENVLSDIKNINNKKNGIHFHLVKSFEGGNSDFVLSLNIKDPNGSNNINCVKEHDLFYMPIQVKTLRQGNFPSLNRPHNSNTIMVIVVHEPGKEEITTIYVGRYDQFVVSEKNIRNKYFISLTDDTNYKLQCHPSNLGVFLLKNYLELAERNRLISYWSSIRPWKDCSANDEFNQYQKVVLGGLQSKYYSYKYNPNYQKIDNYLTVHITKDAIKLIDPLFIRWICKRCNGMNHTKVHDCTYCKLVQDQSSNPFNTNNYELDYIVACYNDQAKSTIGTNFHIVWKCSIDDYERTYKKKSVPYLIAHNIDGFNFHIPSDGYSFLVPSKLVVNKKKVLQYRTYITVEELESDFSNYKYKTKEGAASHPVRDPQLKDTHISMHNHHQGMFLVTPYLLKAWKDRPGCEFANVRMHPNIPTQRVWMSSFMMYGYPSGKGPKACNIQQVIPIDAFGTLNIFHLPNKNHRRVGKFQNRKMADGSEPDFDYGDAALLTAMDFHIDMIRLMGQQPIYPYDGIRMVDERNTGKTTKDEEEEILMETDNNRFREYTEYVERGGVMSPSDMKKTALMDGDTLIRQNEKQLENQRSIERKQKKMH</sequence>
<dbReference type="GO" id="GO:0008270">
    <property type="term" value="F:zinc ion binding"/>
    <property type="evidence" value="ECO:0007669"/>
    <property type="project" value="UniProtKB-KW"/>
</dbReference>
<proteinExistence type="predicted"/>
<reference evidence="6 7" key="1">
    <citation type="submission" date="2016-09" db="EMBL/GenBank/DDBJ databases">
        <title>Extensive genetic diversity and differential bi-allelic expression allows diatom success in the polar Southern Ocean.</title>
        <authorList>
            <consortium name="DOE Joint Genome Institute"/>
            <person name="Mock T."/>
            <person name="Otillar R.P."/>
            <person name="Strauss J."/>
            <person name="Dupont C."/>
            <person name="Frickenhaus S."/>
            <person name="Maumus F."/>
            <person name="Mcmullan M."/>
            <person name="Sanges R."/>
            <person name="Schmutz J."/>
            <person name="Toseland A."/>
            <person name="Valas R."/>
            <person name="Veluchamy A."/>
            <person name="Ward B.J."/>
            <person name="Allen A."/>
            <person name="Barry K."/>
            <person name="Falciatore A."/>
            <person name="Ferrante M."/>
            <person name="Fortunato A.E."/>
            <person name="Gloeckner G."/>
            <person name="Gruber A."/>
            <person name="Hipkin R."/>
            <person name="Janech M."/>
            <person name="Kroth P."/>
            <person name="Leese F."/>
            <person name="Lindquist E."/>
            <person name="Lyon B.R."/>
            <person name="Martin J."/>
            <person name="Mayer C."/>
            <person name="Parker M."/>
            <person name="Quesneville H."/>
            <person name="Raymond J."/>
            <person name="Uhlig C."/>
            <person name="Valentin K.U."/>
            <person name="Worden A.Z."/>
            <person name="Armbrust E.V."/>
            <person name="Bowler C."/>
            <person name="Green B."/>
            <person name="Moulton V."/>
            <person name="Van Oosterhout C."/>
            <person name="Grigoriev I."/>
        </authorList>
    </citation>
    <scope>NUCLEOTIDE SEQUENCE [LARGE SCALE GENOMIC DNA]</scope>
    <source>
        <strain evidence="6 7">CCMP1102</strain>
    </source>
</reference>
<keyword evidence="1" id="KW-0479">Metal-binding</keyword>
<evidence type="ECO:0000256" key="3">
    <source>
        <dbReference type="ARBA" id="ARBA00022833"/>
    </source>
</evidence>
<keyword evidence="2" id="KW-0863">Zinc-finger</keyword>
<accession>A0A1E7EWL8</accession>
<dbReference type="Proteomes" id="UP000095751">
    <property type="component" value="Unassembled WGS sequence"/>
</dbReference>
<evidence type="ECO:0000313" key="6">
    <source>
        <dbReference type="EMBL" id="OEU10292.1"/>
    </source>
</evidence>
<keyword evidence="7" id="KW-1185">Reference proteome</keyword>